<keyword evidence="1" id="KW-1133">Transmembrane helix</keyword>
<dbReference type="Gene3D" id="2.70.70.10">
    <property type="entry name" value="Glucose Permease (Domain IIA)"/>
    <property type="match status" value="1"/>
</dbReference>
<dbReference type="AlphaFoldDB" id="A0A2A5JSY4"/>
<dbReference type="SUPFAM" id="SSF51261">
    <property type="entry name" value="Duplicated hybrid motif"/>
    <property type="match status" value="1"/>
</dbReference>
<dbReference type="OrthoDB" id="9805070at2"/>
<dbReference type="EMBL" id="NKHF01000029">
    <property type="protein sequence ID" value="PCK32449.1"/>
    <property type="molecule type" value="Genomic_DNA"/>
</dbReference>
<reference evidence="5" key="1">
    <citation type="journal article" date="2019" name="Genome Announc.">
        <title>Draft Genome Sequence of Pseudoalteromonas piscicida Strain 36Y ROTHPW, an Hypersaline Seawater Isolate from the South Coast of Sonora, Mexico.</title>
        <authorList>
            <person name="Sanchez-Diaz R."/>
            <person name="Molina-Garza Z.J."/>
            <person name="Cruz-Suarez L.E."/>
            <person name="Selvin J."/>
            <person name="Kiran G.S."/>
            <person name="Ibarra-Gamez J.C."/>
            <person name="Gomez-Gil B."/>
            <person name="Galaviz-Silva L."/>
        </authorList>
    </citation>
    <scope>NUCLEOTIDE SEQUENCE [LARGE SCALE GENOMIC DNA]</scope>
    <source>
        <strain evidence="5">36Y_RITHPW</strain>
    </source>
</reference>
<evidence type="ECO:0000259" key="2">
    <source>
        <dbReference type="Pfam" id="PF01551"/>
    </source>
</evidence>
<dbReference type="Pfam" id="PF05569">
    <property type="entry name" value="Peptidase_M56"/>
    <property type="match status" value="1"/>
</dbReference>
<organism evidence="4 5">
    <name type="scientific">Pseudoalteromonas piscicida</name>
    <dbReference type="NCBI Taxonomy" id="43662"/>
    <lineage>
        <taxon>Bacteria</taxon>
        <taxon>Pseudomonadati</taxon>
        <taxon>Pseudomonadota</taxon>
        <taxon>Gammaproteobacteria</taxon>
        <taxon>Alteromonadales</taxon>
        <taxon>Pseudoalteromonadaceae</taxon>
        <taxon>Pseudoalteromonas</taxon>
    </lineage>
</organism>
<feature type="domain" description="M23ase beta-sheet core" evidence="2">
    <location>
        <begin position="339"/>
        <end position="436"/>
    </location>
</feature>
<keyword evidence="5" id="KW-1185">Reference proteome</keyword>
<evidence type="ECO:0000256" key="1">
    <source>
        <dbReference type="SAM" id="Phobius"/>
    </source>
</evidence>
<feature type="transmembrane region" description="Helical" evidence="1">
    <location>
        <begin position="284"/>
        <end position="302"/>
    </location>
</feature>
<feature type="transmembrane region" description="Helical" evidence="1">
    <location>
        <begin position="91"/>
        <end position="112"/>
    </location>
</feature>
<proteinExistence type="predicted"/>
<dbReference type="RefSeq" id="WP_099641372.1">
    <property type="nucleotide sequence ID" value="NZ_NKHF01000029.1"/>
</dbReference>
<keyword evidence="1" id="KW-0472">Membrane</keyword>
<dbReference type="Proteomes" id="UP000228621">
    <property type="component" value="Unassembled WGS sequence"/>
</dbReference>
<dbReference type="CDD" id="cd12797">
    <property type="entry name" value="M23_peptidase"/>
    <property type="match status" value="1"/>
</dbReference>
<dbReference type="InterPro" id="IPR016047">
    <property type="entry name" value="M23ase_b-sheet_dom"/>
</dbReference>
<evidence type="ECO:0000313" key="5">
    <source>
        <dbReference type="Proteomes" id="UP000228621"/>
    </source>
</evidence>
<dbReference type="CDD" id="cd07341">
    <property type="entry name" value="M56_BlaR1_MecR1_like"/>
    <property type="match status" value="1"/>
</dbReference>
<evidence type="ECO:0000259" key="3">
    <source>
        <dbReference type="Pfam" id="PF05569"/>
    </source>
</evidence>
<dbReference type="PANTHER" id="PTHR21666">
    <property type="entry name" value="PEPTIDASE-RELATED"/>
    <property type="match status" value="1"/>
</dbReference>
<accession>A0A2A5JSY4</accession>
<sequence>MEMILFGVVFWTLLCGLSYLMASKLASYYIQNTSLWWAAILITVIPWIPLDYISKEHTIPSVLLNTNLQQLAEPLFMMTKQTQVTSDWLDFALTVLILVYGAGLTAQLSVFIKQYWRVRQLCSTASKVSFGYLTCYQLPVSCSPFVFGVLKPKIYLPAQFNGLPKSEQEALIFHELTHINKGDHIAVMVWRVLASIAWFNPFIVKMEQGFVRAMEYRCDEATITAHRLEPLVYSKALMNSLKRAATQTDTVNMTVSFASNSLTLEDYKKRFTVILKSHKKPSNAILFGLCMLFTSGLGYANLQWTAGTTIISKAWAYPVVNPEITSKFGHISNFRHNKAHQGLDLGGNIGEPAMAVASGTVIIADDKTLPKNYGKVVLISHGNGYQSLYAHLDSVNVVAGEKVSQGEVIGTIGETGRVTGPHLHLEALHNNTRIDPLSLLDN</sequence>
<dbReference type="InterPro" id="IPR050570">
    <property type="entry name" value="Cell_wall_metabolism_enzyme"/>
</dbReference>
<protein>
    <submittedName>
        <fullName evidence="4">Peptidase M23</fullName>
    </submittedName>
</protein>
<comment type="caution">
    <text evidence="4">The sequence shown here is derived from an EMBL/GenBank/DDBJ whole genome shotgun (WGS) entry which is preliminary data.</text>
</comment>
<name>A0A2A5JSY4_PSEO7</name>
<dbReference type="InterPro" id="IPR011055">
    <property type="entry name" value="Dup_hybrid_motif"/>
</dbReference>
<keyword evidence="1" id="KW-0812">Transmembrane</keyword>
<feature type="domain" description="Peptidase M56" evidence="3">
    <location>
        <begin position="13"/>
        <end position="255"/>
    </location>
</feature>
<dbReference type="InterPro" id="IPR008756">
    <property type="entry name" value="Peptidase_M56"/>
</dbReference>
<dbReference type="Pfam" id="PF01551">
    <property type="entry name" value="Peptidase_M23"/>
    <property type="match status" value="1"/>
</dbReference>
<gene>
    <name evidence="4" type="ORF">CEX98_06900</name>
</gene>
<dbReference type="PANTHER" id="PTHR21666:SF270">
    <property type="entry name" value="MUREIN HYDROLASE ACTIVATOR ENVC"/>
    <property type="match status" value="1"/>
</dbReference>
<evidence type="ECO:0000313" key="4">
    <source>
        <dbReference type="EMBL" id="PCK32449.1"/>
    </source>
</evidence>
<dbReference type="GO" id="GO:0004222">
    <property type="term" value="F:metalloendopeptidase activity"/>
    <property type="evidence" value="ECO:0007669"/>
    <property type="project" value="TreeGrafter"/>
</dbReference>